<evidence type="ECO:0000259" key="7">
    <source>
        <dbReference type="Pfam" id="PF08544"/>
    </source>
</evidence>
<dbReference type="AlphaFoldDB" id="A0A284VRN2"/>
<dbReference type="Pfam" id="PF08544">
    <property type="entry name" value="GHMP_kinases_C"/>
    <property type="match status" value="1"/>
</dbReference>
<dbReference type="NCBIfam" id="TIGR00144">
    <property type="entry name" value="beta_RFAP_syn"/>
    <property type="match status" value="1"/>
</dbReference>
<comment type="subunit">
    <text evidence="5">Homodimer.</text>
</comment>
<evidence type="ECO:0000256" key="1">
    <source>
        <dbReference type="ARBA" id="ARBA00022605"/>
    </source>
</evidence>
<dbReference type="RefSeq" id="WP_096206570.1">
    <property type="nucleotide sequence ID" value="NZ_FZMP01000202.1"/>
</dbReference>
<comment type="function">
    <text evidence="5">Catalyzes the condensation of 4-aminobenzoate (pABA) with 5-phospho-alpha-D-ribose 1-diphosphate (PRPP) to produce beta-ribofuranosylaminobenzene 5'-phosphate (beta-RFA-P).</text>
</comment>
<protein>
    <recommendedName>
        <fullName evidence="5">Beta-ribofuranosylaminobenzene 5'-phosphate synthase</fullName>
        <shortName evidence="5">Beta-RFA-P synthase</shortName>
        <ecNumber evidence="5">2.4.2.54</ecNumber>
    </recommendedName>
</protein>
<dbReference type="GO" id="GO:0005524">
    <property type="term" value="F:ATP binding"/>
    <property type="evidence" value="ECO:0007669"/>
    <property type="project" value="UniProtKB-UniRule"/>
</dbReference>
<dbReference type="SUPFAM" id="SSF54211">
    <property type="entry name" value="Ribosomal protein S5 domain 2-like"/>
    <property type="match status" value="1"/>
</dbReference>
<reference evidence="9" key="1">
    <citation type="submission" date="2017-06" db="EMBL/GenBank/DDBJ databases">
        <authorList>
            <person name="Cremers G."/>
        </authorList>
    </citation>
    <scope>NUCLEOTIDE SEQUENCE [LARGE SCALE GENOMIC DNA]</scope>
</reference>
<evidence type="ECO:0000313" key="8">
    <source>
        <dbReference type="EMBL" id="SNQ61945.1"/>
    </source>
</evidence>
<name>A0A284VRN2_9EURY</name>
<sequence>MLKITTPSRLHITLIDMNASGGRVDGSVGLTLDKPAIIIKTENSDRIEVTGSSEHTERMMKSAALLLPEGEGIHIDIEKDYPSHIGLGSGTQAALAAGMAVNILYDLGLSVYDIAVKVGRGGTSGIGVSAFESGGFILDGGHKFGEKKSFLPSSASRLPPAPVLLRKDFPDWDILVAVPKQKGASRKTEVNIFQKVCPVPLREVEELSHIILMQLLPALVEEDIVTFGSSINAIQKLSFKKKEVELQPLSKKLMQALRDGGAYGAGMSSFGPTVYAFGEDTGSLMKIAGEFLGENGEAFITKARNEGARIENRSLCDCKSA</sequence>
<dbReference type="InterPro" id="IPR004422">
    <property type="entry name" value="RFAP_synthase"/>
</dbReference>
<gene>
    <name evidence="8" type="ORF">MNV_550035</name>
</gene>
<keyword evidence="3" id="KW-0547">Nucleotide-binding</keyword>
<keyword evidence="2 5" id="KW-0808">Transferase</keyword>
<dbReference type="InterPro" id="IPR006204">
    <property type="entry name" value="GHMP_kinase_N_dom"/>
</dbReference>
<dbReference type="PANTHER" id="PTHR20861:SF6">
    <property type="entry name" value="BETA-RIBOFURANOSYLPHENOL 5'-PHOSPHATE SYNTHASE"/>
    <property type="match status" value="1"/>
</dbReference>
<organism evidence="8 9">
    <name type="scientific">Candidatus Methanoperedens nitratireducens</name>
    <dbReference type="NCBI Taxonomy" id="1392998"/>
    <lineage>
        <taxon>Archaea</taxon>
        <taxon>Methanobacteriati</taxon>
        <taxon>Methanobacteriota</taxon>
        <taxon>Stenosarchaea group</taxon>
        <taxon>Methanomicrobia</taxon>
        <taxon>Methanosarcinales</taxon>
        <taxon>ANME-2 cluster</taxon>
        <taxon>Candidatus Methanoperedentaceae</taxon>
        <taxon>Candidatus Methanoperedens</taxon>
    </lineage>
</organism>
<keyword evidence="5 8" id="KW-0328">Glycosyltransferase</keyword>
<dbReference type="OrthoDB" id="85156at2157"/>
<comment type="similarity">
    <text evidence="5">Belongs to the beta-RFA-P synthase family.</text>
</comment>
<dbReference type="GO" id="GO:0008652">
    <property type="term" value="P:amino acid biosynthetic process"/>
    <property type="evidence" value="ECO:0007669"/>
    <property type="project" value="UniProtKB-KW"/>
</dbReference>
<dbReference type="SUPFAM" id="SSF55060">
    <property type="entry name" value="GHMP Kinase, C-terminal domain"/>
    <property type="match status" value="1"/>
</dbReference>
<dbReference type="EC" id="2.4.2.54" evidence="5"/>
<keyword evidence="1" id="KW-0028">Amino-acid biosynthesis</keyword>
<dbReference type="Proteomes" id="UP000218615">
    <property type="component" value="Unassembled WGS sequence"/>
</dbReference>
<feature type="domain" description="GHMP kinase N-terminal" evidence="6">
    <location>
        <begin position="62"/>
        <end position="135"/>
    </location>
</feature>
<keyword evidence="9" id="KW-1185">Reference proteome</keyword>
<dbReference type="Gene3D" id="3.30.70.890">
    <property type="entry name" value="GHMP kinase, C-terminal domain"/>
    <property type="match status" value="1"/>
</dbReference>
<evidence type="ECO:0000256" key="4">
    <source>
        <dbReference type="ARBA" id="ARBA00022840"/>
    </source>
</evidence>
<dbReference type="Pfam" id="PF00288">
    <property type="entry name" value="GHMP_kinases_N"/>
    <property type="match status" value="1"/>
</dbReference>
<dbReference type="InterPro" id="IPR036554">
    <property type="entry name" value="GHMP_kinase_C_sf"/>
</dbReference>
<evidence type="ECO:0000256" key="5">
    <source>
        <dbReference type="PIRNR" id="PIRNR004884"/>
    </source>
</evidence>
<dbReference type="NCBIfam" id="NF040726">
    <property type="entry name" value="BetaRFA-P_synth"/>
    <property type="match status" value="1"/>
</dbReference>
<evidence type="ECO:0000256" key="3">
    <source>
        <dbReference type="ARBA" id="ARBA00022741"/>
    </source>
</evidence>
<dbReference type="PANTHER" id="PTHR20861">
    <property type="entry name" value="HOMOSERINE/4-DIPHOSPHOCYTIDYL-2-C-METHYL-D-ERYTHRITOL KINASE"/>
    <property type="match status" value="1"/>
</dbReference>
<dbReference type="GO" id="GO:0043793">
    <property type="term" value="F:beta-ribofuranosylaminobenzene 5'-phosphate synthase activity"/>
    <property type="evidence" value="ECO:0007669"/>
    <property type="project" value="UniProtKB-EC"/>
</dbReference>
<accession>A0A284VRN2</accession>
<dbReference type="InterPro" id="IPR020568">
    <property type="entry name" value="Ribosomal_Su5_D2-typ_SF"/>
</dbReference>
<proteinExistence type="inferred from homology"/>
<dbReference type="InterPro" id="IPR013750">
    <property type="entry name" value="GHMP_kinase_C_dom"/>
</dbReference>
<dbReference type="InterPro" id="IPR053442">
    <property type="entry name" value="Beta-RFA-P_synthase"/>
</dbReference>
<comment type="catalytic activity">
    <reaction evidence="5">
        <text>5-phospho-alpha-D-ribose 1-diphosphate + 4-hydroxybenzoate + H(+) = 4-(beta-D-ribofuranosyl)phenol 5'-phosphate + CO2 + diphosphate</text>
        <dbReference type="Rhea" id="RHEA:48556"/>
        <dbReference type="ChEBI" id="CHEBI:15378"/>
        <dbReference type="ChEBI" id="CHEBI:16526"/>
        <dbReference type="ChEBI" id="CHEBI:17879"/>
        <dbReference type="ChEBI" id="CHEBI:33019"/>
        <dbReference type="ChEBI" id="CHEBI:58017"/>
        <dbReference type="ChEBI" id="CHEBI:82767"/>
        <dbReference type="EC" id="2.4.2.54"/>
    </reaction>
</comment>
<evidence type="ECO:0000259" key="6">
    <source>
        <dbReference type="Pfam" id="PF00288"/>
    </source>
</evidence>
<evidence type="ECO:0000256" key="2">
    <source>
        <dbReference type="ARBA" id="ARBA00022679"/>
    </source>
</evidence>
<dbReference type="UniPathway" id="UPA00065"/>
<comment type="pathway">
    <text evidence="5">Cofactor biosynthesis; 5,6,7,8-tetrahydromethanopterin biosynthesis.</text>
</comment>
<feature type="domain" description="GHMP kinase C-terminal" evidence="7">
    <location>
        <begin position="215"/>
        <end position="286"/>
    </location>
</feature>
<evidence type="ECO:0000313" key="9">
    <source>
        <dbReference type="Proteomes" id="UP000218615"/>
    </source>
</evidence>
<keyword evidence="4" id="KW-0067">ATP-binding</keyword>
<dbReference type="EMBL" id="FZMP01000202">
    <property type="protein sequence ID" value="SNQ61945.1"/>
    <property type="molecule type" value="Genomic_DNA"/>
</dbReference>
<dbReference type="STRING" id="1392998.ANME2D_03455"/>
<dbReference type="PIRSF" id="PIRSF004884">
    <property type="entry name" value="Sugar_kin_arch"/>
    <property type="match status" value="1"/>
</dbReference>
<dbReference type="Gene3D" id="3.30.230.10">
    <property type="match status" value="1"/>
</dbReference>
<dbReference type="InterPro" id="IPR014721">
    <property type="entry name" value="Ribsml_uS5_D2-typ_fold_subgr"/>
</dbReference>